<gene>
    <name evidence="4" type="ORF">MERR_LOCUS2821</name>
</gene>
<dbReference type="OrthoDB" id="1087527at2759"/>
<evidence type="ECO:0000259" key="3">
    <source>
        <dbReference type="Pfam" id="PF14372"/>
    </source>
</evidence>
<accession>A0A6D2HHL4</accession>
<dbReference type="GO" id="GO:0046983">
    <property type="term" value="F:protein dimerization activity"/>
    <property type="evidence" value="ECO:0007669"/>
    <property type="project" value="InterPro"/>
</dbReference>
<feature type="domain" description="HAT C-terminal dimerisation" evidence="2">
    <location>
        <begin position="495"/>
        <end position="576"/>
    </location>
</feature>
<dbReference type="InterPro" id="IPR012337">
    <property type="entry name" value="RNaseH-like_sf"/>
</dbReference>
<dbReference type="GO" id="GO:0003677">
    <property type="term" value="F:DNA binding"/>
    <property type="evidence" value="ECO:0007669"/>
    <property type="project" value="InterPro"/>
</dbReference>
<sequence>MEDDMKKKLIPGDSVDSEEIVVNNRITTQAEKEKKCLISIAERLIRTARVSPRSLMRNMNPLFPFSVTQVEREVLKIHRERKDKAKKFLKGFDGKLTLSYDRVAYDDDYDEWDDSYSRDGHVLHNSFVCVSVHFVDHNWNAKKWILGYSPIEFDRVEKVEVYRFKHVILDYEIEDKVSTVLVPNWGGVLGRERLDGFRKWIDKKGRNPVDPCFFRIYCCSDLFRLMAGDLFDNMDLLLEDIRLLVSWGKLTSTNWNVSLCNLQEALDMEDKKVFEEDEYYQDFDQPSDEEWIMIRTFCKLAGCIYKVAKELFEGGYSTASVYFHLLAELKSMLNEELKNGDNEYFLDKAKEIVERFDKYWNDTFLVLATASVLDPRFKMKFLEFYCSKKKDTDEGSKAETVLDYLRNLCAHYAASGIISPKTECRDATFDSLSYTSEEEEEEEESDSDEEEESDSDEEEQRKDKEEKKHDAYEGFGLFQEFLKFEGASREFDESELGSYLKEPVMEWNKDFKALEWWRVESRKYPILSRVARDVLSILISRATSYEAYVADQRECPEFVVTMKAKLVNAMMCSKQWSTL</sequence>
<feature type="compositionally biased region" description="Basic and acidic residues" evidence="1">
    <location>
        <begin position="459"/>
        <end position="468"/>
    </location>
</feature>
<dbReference type="AlphaFoldDB" id="A0A6D2HHL4"/>
<feature type="compositionally biased region" description="Acidic residues" evidence="1">
    <location>
        <begin position="436"/>
        <end position="458"/>
    </location>
</feature>
<dbReference type="SUPFAM" id="SSF53098">
    <property type="entry name" value="Ribonuclease H-like"/>
    <property type="match status" value="1"/>
</dbReference>
<dbReference type="InterPro" id="IPR025525">
    <property type="entry name" value="hAT-like_transposase_RNase-H"/>
</dbReference>
<dbReference type="PANTHER" id="PTHR23272">
    <property type="entry name" value="BED FINGER-RELATED"/>
    <property type="match status" value="1"/>
</dbReference>
<evidence type="ECO:0000313" key="5">
    <source>
        <dbReference type="Proteomes" id="UP000467841"/>
    </source>
</evidence>
<reference evidence="4" key="1">
    <citation type="submission" date="2020-01" db="EMBL/GenBank/DDBJ databases">
        <authorList>
            <person name="Mishra B."/>
        </authorList>
    </citation>
    <scope>NUCLEOTIDE SEQUENCE [LARGE SCALE GENOMIC DNA]</scope>
</reference>
<evidence type="ECO:0000256" key="1">
    <source>
        <dbReference type="SAM" id="MobiDB-lite"/>
    </source>
</evidence>
<feature type="region of interest" description="Disordered" evidence="1">
    <location>
        <begin position="432"/>
        <end position="468"/>
    </location>
</feature>
<feature type="domain" description="hAT-like transposase RNase-H fold" evidence="3">
    <location>
        <begin position="315"/>
        <end position="412"/>
    </location>
</feature>
<evidence type="ECO:0000259" key="2">
    <source>
        <dbReference type="Pfam" id="PF05699"/>
    </source>
</evidence>
<dbReference type="EMBL" id="CACVBM020000188">
    <property type="protein sequence ID" value="CAA7015586.1"/>
    <property type="molecule type" value="Genomic_DNA"/>
</dbReference>
<protein>
    <recommendedName>
        <fullName evidence="6">HAT C-terminal dimerisation domain-containing protein</fullName>
    </recommendedName>
</protein>
<dbReference type="Proteomes" id="UP000467841">
    <property type="component" value="Unassembled WGS sequence"/>
</dbReference>
<proteinExistence type="predicted"/>
<organism evidence="4 5">
    <name type="scientific">Microthlaspi erraticum</name>
    <dbReference type="NCBI Taxonomy" id="1685480"/>
    <lineage>
        <taxon>Eukaryota</taxon>
        <taxon>Viridiplantae</taxon>
        <taxon>Streptophyta</taxon>
        <taxon>Embryophyta</taxon>
        <taxon>Tracheophyta</taxon>
        <taxon>Spermatophyta</taxon>
        <taxon>Magnoliopsida</taxon>
        <taxon>eudicotyledons</taxon>
        <taxon>Gunneridae</taxon>
        <taxon>Pentapetalae</taxon>
        <taxon>rosids</taxon>
        <taxon>malvids</taxon>
        <taxon>Brassicales</taxon>
        <taxon>Brassicaceae</taxon>
        <taxon>Coluteocarpeae</taxon>
        <taxon>Microthlaspi</taxon>
    </lineage>
</organism>
<name>A0A6D2HHL4_9BRAS</name>
<evidence type="ECO:0008006" key="6">
    <source>
        <dbReference type="Google" id="ProtNLM"/>
    </source>
</evidence>
<dbReference type="Pfam" id="PF05699">
    <property type="entry name" value="Dimer_Tnp_hAT"/>
    <property type="match status" value="1"/>
</dbReference>
<dbReference type="Pfam" id="PF14372">
    <property type="entry name" value="hAT-like_RNase-H"/>
    <property type="match status" value="1"/>
</dbReference>
<keyword evidence="5" id="KW-1185">Reference proteome</keyword>
<comment type="caution">
    <text evidence="4">The sequence shown here is derived from an EMBL/GenBank/DDBJ whole genome shotgun (WGS) entry which is preliminary data.</text>
</comment>
<dbReference type="PANTHER" id="PTHR23272:SF135">
    <property type="entry name" value="ZINC FINGER BED DOMAIN-CONTAINING PROTEIN DAYSLEEPER-LIKE"/>
    <property type="match status" value="1"/>
</dbReference>
<evidence type="ECO:0000313" key="4">
    <source>
        <dbReference type="EMBL" id="CAA7015586.1"/>
    </source>
</evidence>
<dbReference type="InterPro" id="IPR008906">
    <property type="entry name" value="HATC_C_dom"/>
</dbReference>